<dbReference type="PANTHER" id="PTHR42877">
    <property type="entry name" value="L-ORNITHINE N(5)-MONOOXYGENASE-RELATED"/>
    <property type="match status" value="1"/>
</dbReference>
<proteinExistence type="inferred from homology"/>
<dbReference type="AlphaFoldDB" id="A0A9Q9DXA6"/>
<keyword evidence="3" id="KW-1185">Reference proteome</keyword>
<dbReference type="EMBL" id="CP089279">
    <property type="protein sequence ID" value="USP81321.1"/>
    <property type="molecule type" value="Genomic_DNA"/>
</dbReference>
<comment type="similarity">
    <text evidence="1">Belongs to the FAD-binding monooxygenase family.</text>
</comment>
<dbReference type="OrthoDB" id="74360at2759"/>
<reference evidence="2" key="1">
    <citation type="submission" date="2021-12" db="EMBL/GenBank/DDBJ databases">
        <title>Curvularia clavata genome.</title>
        <authorList>
            <person name="Cao Y."/>
        </authorList>
    </citation>
    <scope>NUCLEOTIDE SEQUENCE</scope>
    <source>
        <strain evidence="2">Yc1106</strain>
    </source>
</reference>
<evidence type="ECO:0000256" key="1">
    <source>
        <dbReference type="ARBA" id="ARBA00010139"/>
    </source>
</evidence>
<gene>
    <name evidence="2" type="ORF">yc1106_08595</name>
</gene>
<evidence type="ECO:0000313" key="2">
    <source>
        <dbReference type="EMBL" id="USP81321.1"/>
    </source>
</evidence>
<organism evidence="2 3">
    <name type="scientific">Curvularia clavata</name>
    <dbReference type="NCBI Taxonomy" id="95742"/>
    <lineage>
        <taxon>Eukaryota</taxon>
        <taxon>Fungi</taxon>
        <taxon>Dikarya</taxon>
        <taxon>Ascomycota</taxon>
        <taxon>Pezizomycotina</taxon>
        <taxon>Dothideomycetes</taxon>
        <taxon>Pleosporomycetidae</taxon>
        <taxon>Pleosporales</taxon>
        <taxon>Pleosporineae</taxon>
        <taxon>Pleosporaceae</taxon>
        <taxon>Curvularia</taxon>
    </lineage>
</organism>
<evidence type="ECO:0000313" key="3">
    <source>
        <dbReference type="Proteomes" id="UP001056012"/>
    </source>
</evidence>
<accession>A0A9Q9DXA6</accession>
<dbReference type="InterPro" id="IPR051209">
    <property type="entry name" value="FAD-bind_Monooxygenase_sf"/>
</dbReference>
<dbReference type="InterPro" id="IPR036188">
    <property type="entry name" value="FAD/NAD-bd_sf"/>
</dbReference>
<sequence length="587" mass="66446">MTSIKEACVDNLRRMRVIVIGAGFSGIYMSIRIPEWLRNVDLVTYEQNEGVGGTWWTNRYPGCGCDIPSHSYVYTFEPNPKWSKFYVTSEQIREYLSGVSDKYSADRFIKLKHEVYGLHWDAHRLKWSVTYPNLHVIRELISSIRRVDVKNLVTGKTLFGEADVVVGARGAFIRTLWPKIDGLWDFAGKIVHSGHWDETYDYSNKRIGVIGAGSSGIQIIPQLQKLPGTKLSCFIRSKTWISTPFGDSSAAKLGLRDSEIKPQVREKFLVDDQTYHHFRKAIEDDLNAAHPISLKGSPVSEAARKEFTTLMRARLAKRPELADFLIPSFAPLCRRLTPGPGFLEALTEDNVRPIMTPISKINRSGVILADGSEIELDVLICATGFDAGGAPLYPVIGSQGLSLQDRYQDYPEAYLGMTVDGFPNIFLMLGANSAVGSGSLTKIIEAQGDYIIKCVRKLQKEDIGAMELSGRAMSDWIRHINAYFQRTVYLDDCKSWYRKNDRIIGLWPGSTLHAIETMRAPRWEDFNWKYANEDPEHNRLSWLGNGMTQNDETGADRSWYIEPEYVDVPSAPFPEQTKKYKKVPFSN</sequence>
<protein>
    <submittedName>
        <fullName evidence="2">Uncharacterized protein</fullName>
    </submittedName>
</protein>
<dbReference type="SUPFAM" id="SSF51905">
    <property type="entry name" value="FAD/NAD(P)-binding domain"/>
    <property type="match status" value="1"/>
</dbReference>
<dbReference type="VEuPathDB" id="FungiDB:yc1106_08595"/>
<dbReference type="PANTHER" id="PTHR42877:SF7">
    <property type="entry name" value="FLAVIN-BINDING MONOOXYGENASE-RELATED"/>
    <property type="match status" value="1"/>
</dbReference>
<name>A0A9Q9DXA6_CURCL</name>
<dbReference type="Pfam" id="PF13450">
    <property type="entry name" value="NAD_binding_8"/>
    <property type="match status" value="1"/>
</dbReference>
<dbReference type="Gene3D" id="3.50.50.60">
    <property type="entry name" value="FAD/NAD(P)-binding domain"/>
    <property type="match status" value="3"/>
</dbReference>
<dbReference type="Proteomes" id="UP001056012">
    <property type="component" value="Chromosome 6"/>
</dbReference>